<evidence type="ECO:0000256" key="1">
    <source>
        <dbReference type="ARBA" id="ARBA00006974"/>
    </source>
</evidence>
<gene>
    <name evidence="2" type="ORF">VITISV_038122</name>
</gene>
<evidence type="ECO:0008006" key="3">
    <source>
        <dbReference type="Google" id="ProtNLM"/>
    </source>
</evidence>
<dbReference type="PANTHER" id="PTHR31175:SF122">
    <property type="entry name" value="AUXIN-RESPONSIVE PROTEIN SAUR64-LIKE"/>
    <property type="match status" value="1"/>
</dbReference>
<dbReference type="EMBL" id="AM431818">
    <property type="protein sequence ID" value="CAN80295.1"/>
    <property type="molecule type" value="Genomic_DNA"/>
</dbReference>
<reference evidence="2" key="1">
    <citation type="journal article" date="2007" name="PLoS ONE">
        <title>The first genome sequence of an elite grapevine cultivar (Pinot noir Vitis vinifera L.): coping with a highly heterozygous genome.</title>
        <authorList>
            <person name="Velasco R."/>
            <person name="Zharkikh A."/>
            <person name="Troggio M."/>
            <person name="Cartwright D.A."/>
            <person name="Cestaro A."/>
            <person name="Pruss D."/>
            <person name="Pindo M."/>
            <person name="FitzGerald L.M."/>
            <person name="Vezzulli S."/>
            <person name="Reid J."/>
            <person name="Malacarne G."/>
            <person name="Iliev D."/>
            <person name="Coppola G."/>
            <person name="Wardell B."/>
            <person name="Micheletti D."/>
            <person name="Macalma T."/>
            <person name="Facci M."/>
            <person name="Mitchell J.T."/>
            <person name="Perazzolli M."/>
            <person name="Eldredge G."/>
            <person name="Gatto P."/>
            <person name="Oyzerski R."/>
            <person name="Moretto M."/>
            <person name="Gutin N."/>
            <person name="Stefanini M."/>
            <person name="Chen Y."/>
            <person name="Segala C."/>
            <person name="Davenport C."/>
            <person name="Dematte L."/>
            <person name="Mraz A."/>
            <person name="Battilana J."/>
            <person name="Stormo K."/>
            <person name="Costa F."/>
            <person name="Tao Q."/>
            <person name="Si-Ammour A."/>
            <person name="Harkins T."/>
            <person name="Lackey A."/>
            <person name="Perbost C."/>
            <person name="Taillon B."/>
            <person name="Stella A."/>
            <person name="Solovyev V."/>
            <person name="Fawcett J.A."/>
            <person name="Sterck L."/>
            <person name="Vandepoele K."/>
            <person name="Grando S.M."/>
            <person name="Toppo S."/>
            <person name="Moser C."/>
            <person name="Lanchbury J."/>
            <person name="Bogden R."/>
            <person name="Skolnick M."/>
            <person name="Sgaramella V."/>
            <person name="Bhatnagar S.K."/>
            <person name="Fontana P."/>
            <person name="Gutin A."/>
            <person name="Van de Peer Y."/>
            <person name="Salamini F."/>
            <person name="Viola R."/>
        </authorList>
    </citation>
    <scope>NUCLEOTIDE SEQUENCE</scope>
</reference>
<accession>A5APX8</accession>
<dbReference type="ExpressionAtlas" id="A5APX8">
    <property type="expression patterns" value="baseline"/>
</dbReference>
<dbReference type="Pfam" id="PF02519">
    <property type="entry name" value="Auxin_inducible"/>
    <property type="match status" value="2"/>
</dbReference>
<dbReference type="GO" id="GO:0009733">
    <property type="term" value="P:response to auxin"/>
    <property type="evidence" value="ECO:0007669"/>
    <property type="project" value="InterPro"/>
</dbReference>
<proteinExistence type="inferred from homology"/>
<comment type="similarity">
    <text evidence="1">Belongs to the ARG7 family.</text>
</comment>
<dbReference type="PANTHER" id="PTHR31175">
    <property type="entry name" value="AUXIN-RESPONSIVE FAMILY PROTEIN"/>
    <property type="match status" value="1"/>
</dbReference>
<evidence type="ECO:0000313" key="2">
    <source>
        <dbReference type="EMBL" id="CAN80295.1"/>
    </source>
</evidence>
<dbReference type="AlphaFoldDB" id="A5APX8"/>
<sequence>MISTKNLSRVARKWQKLAPLRHRRISLGGTDAWSCNTSPVADKGHFVVYTSDRIRFVVPLVYLDNVIFRELFQMAEEEFGLPGNGPIILPCDAVFMEYAVSLIQRHVAKDLEKAFLMNSPTLAQKVLKAKTDGEFFTYNRQNDAKLGLPRSQDEPFLSLKCLLNVAFLVVRNGVITWHCTMIKMAKKWQKLTSMRKQISLQRRNGDIAYTDSSSSTTSSRAEKGHFVVYTIDQTRFVFPIVYLSNHIFRELFKMSEEEFGLPRDGPIMLPCDAVFMNYVVFLIKRRVTKDMEKALLMSMATSQCSRCHSLCQEESRFVSIRDYTGMDVFNQFMVWVESLVFLAMKWNIQTKGAASTCDHGQHGNGQEWQVGWKMMFTMLAAWLKCQRGGHCCHII</sequence>
<name>A5APX8_VITVI</name>
<protein>
    <recommendedName>
        <fullName evidence="3">Auxin-responsive protein SAUR66</fullName>
    </recommendedName>
</protein>
<dbReference type="InterPro" id="IPR003676">
    <property type="entry name" value="SAUR_fam"/>
</dbReference>
<organism evidence="2">
    <name type="scientific">Vitis vinifera</name>
    <name type="common">Grape</name>
    <dbReference type="NCBI Taxonomy" id="29760"/>
    <lineage>
        <taxon>Eukaryota</taxon>
        <taxon>Viridiplantae</taxon>
        <taxon>Streptophyta</taxon>
        <taxon>Embryophyta</taxon>
        <taxon>Tracheophyta</taxon>
        <taxon>Spermatophyta</taxon>
        <taxon>Magnoliopsida</taxon>
        <taxon>eudicotyledons</taxon>
        <taxon>Gunneridae</taxon>
        <taxon>Pentapetalae</taxon>
        <taxon>rosids</taxon>
        <taxon>Vitales</taxon>
        <taxon>Vitaceae</taxon>
        <taxon>Viteae</taxon>
        <taxon>Vitis</taxon>
    </lineage>
</organism>